<evidence type="ECO:0000259" key="4">
    <source>
        <dbReference type="PROSITE" id="PS50011"/>
    </source>
</evidence>
<dbReference type="InterPro" id="IPR050117">
    <property type="entry name" value="MAPK"/>
</dbReference>
<feature type="coiled-coil region" evidence="3">
    <location>
        <begin position="141"/>
        <end position="168"/>
    </location>
</feature>
<evidence type="ECO:0000313" key="5">
    <source>
        <dbReference type="EMBL" id="OTG08026.1"/>
    </source>
</evidence>
<feature type="domain" description="Protein kinase" evidence="4">
    <location>
        <begin position="1"/>
        <end position="215"/>
    </location>
</feature>
<accession>A0A251TBS3</accession>
<keyword evidence="1" id="KW-0547">Nucleotide-binding</keyword>
<gene>
    <name evidence="5" type="ORF">HannXRQ_Chr11g0337061</name>
</gene>
<dbReference type="EMBL" id="CM007900">
    <property type="protein sequence ID" value="OTG08026.1"/>
    <property type="molecule type" value="Genomic_DNA"/>
</dbReference>
<dbReference type="InterPro" id="IPR000719">
    <property type="entry name" value="Prot_kinase_dom"/>
</dbReference>
<evidence type="ECO:0000256" key="2">
    <source>
        <dbReference type="ARBA" id="ARBA00022840"/>
    </source>
</evidence>
<evidence type="ECO:0000256" key="3">
    <source>
        <dbReference type="SAM" id="Coils"/>
    </source>
</evidence>
<dbReference type="Pfam" id="PF00069">
    <property type="entry name" value="Pkinase"/>
    <property type="match status" value="1"/>
</dbReference>
<protein>
    <recommendedName>
        <fullName evidence="4">Protein kinase domain-containing protein</fullName>
    </recommendedName>
</protein>
<proteinExistence type="predicted"/>
<dbReference type="InterPro" id="IPR011009">
    <property type="entry name" value="Kinase-like_dom_sf"/>
</dbReference>
<sequence>MGAAWLALSESTKPTLKLSSSESLKALSDTSSIILSQVKKIAVLHLGMLKRLMKSAKSNRKRLKPGFLDLTKGSPDNSISYKRVKTNCSKQCQASMLCRNATSSTCFSLLTCMGCVAIQVRSLLGFLVSLHVTFPGSALGFSETQRQKKRARERKRRERREVDSRQVEYSDVFHRDLKPKNILEDADCKLKICDFGLARVTFNDTPNAIFWTVCR</sequence>
<dbReference type="PANTHER" id="PTHR24055">
    <property type="entry name" value="MITOGEN-ACTIVATED PROTEIN KINASE"/>
    <property type="match status" value="1"/>
</dbReference>
<evidence type="ECO:0000256" key="1">
    <source>
        <dbReference type="ARBA" id="ARBA00022741"/>
    </source>
</evidence>
<evidence type="ECO:0000313" key="6">
    <source>
        <dbReference type="Proteomes" id="UP000215914"/>
    </source>
</evidence>
<keyword evidence="6" id="KW-1185">Reference proteome</keyword>
<dbReference type="Gene3D" id="1.10.510.10">
    <property type="entry name" value="Transferase(Phosphotransferase) domain 1"/>
    <property type="match status" value="1"/>
</dbReference>
<dbReference type="GO" id="GO:0004672">
    <property type="term" value="F:protein kinase activity"/>
    <property type="evidence" value="ECO:0007669"/>
    <property type="project" value="InterPro"/>
</dbReference>
<name>A0A251TBS3_HELAN</name>
<dbReference type="STRING" id="4232.A0A251TBS3"/>
<dbReference type="GO" id="GO:0005524">
    <property type="term" value="F:ATP binding"/>
    <property type="evidence" value="ECO:0007669"/>
    <property type="project" value="UniProtKB-KW"/>
</dbReference>
<dbReference type="SUPFAM" id="SSF56112">
    <property type="entry name" value="Protein kinase-like (PK-like)"/>
    <property type="match status" value="1"/>
</dbReference>
<dbReference type="PROSITE" id="PS50011">
    <property type="entry name" value="PROTEIN_KINASE_DOM"/>
    <property type="match status" value="1"/>
</dbReference>
<organism evidence="5 6">
    <name type="scientific">Helianthus annuus</name>
    <name type="common">Common sunflower</name>
    <dbReference type="NCBI Taxonomy" id="4232"/>
    <lineage>
        <taxon>Eukaryota</taxon>
        <taxon>Viridiplantae</taxon>
        <taxon>Streptophyta</taxon>
        <taxon>Embryophyta</taxon>
        <taxon>Tracheophyta</taxon>
        <taxon>Spermatophyta</taxon>
        <taxon>Magnoliopsida</taxon>
        <taxon>eudicotyledons</taxon>
        <taxon>Gunneridae</taxon>
        <taxon>Pentapetalae</taxon>
        <taxon>asterids</taxon>
        <taxon>campanulids</taxon>
        <taxon>Asterales</taxon>
        <taxon>Asteraceae</taxon>
        <taxon>Asteroideae</taxon>
        <taxon>Heliantheae alliance</taxon>
        <taxon>Heliantheae</taxon>
        <taxon>Helianthus</taxon>
    </lineage>
</organism>
<dbReference type="Proteomes" id="UP000215914">
    <property type="component" value="Chromosome 11"/>
</dbReference>
<dbReference type="AlphaFoldDB" id="A0A251TBS3"/>
<keyword evidence="3" id="KW-0175">Coiled coil</keyword>
<reference evidence="6" key="1">
    <citation type="journal article" date="2017" name="Nature">
        <title>The sunflower genome provides insights into oil metabolism, flowering and Asterid evolution.</title>
        <authorList>
            <person name="Badouin H."/>
            <person name="Gouzy J."/>
            <person name="Grassa C.J."/>
            <person name="Murat F."/>
            <person name="Staton S.E."/>
            <person name="Cottret L."/>
            <person name="Lelandais-Briere C."/>
            <person name="Owens G.L."/>
            <person name="Carrere S."/>
            <person name="Mayjonade B."/>
            <person name="Legrand L."/>
            <person name="Gill N."/>
            <person name="Kane N.C."/>
            <person name="Bowers J.E."/>
            <person name="Hubner S."/>
            <person name="Bellec A."/>
            <person name="Berard A."/>
            <person name="Berges H."/>
            <person name="Blanchet N."/>
            <person name="Boniface M.C."/>
            <person name="Brunel D."/>
            <person name="Catrice O."/>
            <person name="Chaidir N."/>
            <person name="Claudel C."/>
            <person name="Donnadieu C."/>
            <person name="Faraut T."/>
            <person name="Fievet G."/>
            <person name="Helmstetter N."/>
            <person name="King M."/>
            <person name="Knapp S.J."/>
            <person name="Lai Z."/>
            <person name="Le Paslier M.C."/>
            <person name="Lippi Y."/>
            <person name="Lorenzon L."/>
            <person name="Mandel J.R."/>
            <person name="Marage G."/>
            <person name="Marchand G."/>
            <person name="Marquand E."/>
            <person name="Bret-Mestries E."/>
            <person name="Morien E."/>
            <person name="Nambeesan S."/>
            <person name="Nguyen T."/>
            <person name="Pegot-Espagnet P."/>
            <person name="Pouilly N."/>
            <person name="Raftis F."/>
            <person name="Sallet E."/>
            <person name="Schiex T."/>
            <person name="Thomas J."/>
            <person name="Vandecasteele C."/>
            <person name="Vares D."/>
            <person name="Vear F."/>
            <person name="Vautrin S."/>
            <person name="Crespi M."/>
            <person name="Mangin B."/>
            <person name="Burke J.M."/>
            <person name="Salse J."/>
            <person name="Munos S."/>
            <person name="Vincourt P."/>
            <person name="Rieseberg L.H."/>
            <person name="Langlade N.B."/>
        </authorList>
    </citation>
    <scope>NUCLEOTIDE SEQUENCE [LARGE SCALE GENOMIC DNA]</scope>
    <source>
        <strain evidence="6">cv. SF193</strain>
    </source>
</reference>
<dbReference type="InParanoid" id="A0A251TBS3"/>
<keyword evidence="2" id="KW-0067">ATP-binding</keyword>